<keyword evidence="2" id="KW-1185">Reference proteome</keyword>
<dbReference type="Proteomes" id="UP000622552">
    <property type="component" value="Unassembled WGS sequence"/>
</dbReference>
<gene>
    <name evidence="1" type="ORF">IW245_006876</name>
</gene>
<accession>A0A8J7KTF7</accession>
<dbReference type="AlphaFoldDB" id="A0A8J7KTF7"/>
<dbReference type="EMBL" id="JADOUF010000001">
    <property type="protein sequence ID" value="MBG6140682.1"/>
    <property type="molecule type" value="Genomic_DNA"/>
</dbReference>
<dbReference type="RefSeq" id="WP_197007205.1">
    <property type="nucleotide sequence ID" value="NZ_BONS01000047.1"/>
</dbReference>
<sequence length="106" mass="11469">MILPHTLTVHYSEASLDPDGNPVRRPGPVGVDVAAFVQPHRTREAGDGPGSDEQLVAYLDGDAAQLDAWSAAVSDGVRFELLGPAQRHGSPDQTVAYWRVILRRAR</sequence>
<name>A0A8J7KTF7_9ACTN</name>
<reference evidence="1" key="1">
    <citation type="submission" date="2020-11" db="EMBL/GenBank/DDBJ databases">
        <title>Sequencing the genomes of 1000 actinobacteria strains.</title>
        <authorList>
            <person name="Klenk H.-P."/>
        </authorList>
    </citation>
    <scope>NUCLEOTIDE SEQUENCE</scope>
    <source>
        <strain evidence="1">DSM 45356</strain>
    </source>
</reference>
<organism evidence="1 2">
    <name type="scientific">Longispora fulva</name>
    <dbReference type="NCBI Taxonomy" id="619741"/>
    <lineage>
        <taxon>Bacteria</taxon>
        <taxon>Bacillati</taxon>
        <taxon>Actinomycetota</taxon>
        <taxon>Actinomycetes</taxon>
        <taxon>Micromonosporales</taxon>
        <taxon>Micromonosporaceae</taxon>
        <taxon>Longispora</taxon>
    </lineage>
</organism>
<evidence type="ECO:0000313" key="1">
    <source>
        <dbReference type="EMBL" id="MBG6140682.1"/>
    </source>
</evidence>
<evidence type="ECO:0000313" key="2">
    <source>
        <dbReference type="Proteomes" id="UP000622552"/>
    </source>
</evidence>
<protein>
    <submittedName>
        <fullName evidence="1">Uncharacterized protein</fullName>
    </submittedName>
</protein>
<comment type="caution">
    <text evidence="1">The sequence shown here is derived from an EMBL/GenBank/DDBJ whole genome shotgun (WGS) entry which is preliminary data.</text>
</comment>
<proteinExistence type="predicted"/>